<keyword evidence="3" id="KW-1185">Reference proteome</keyword>
<sequence>MPIFLRDASSSDLPAITAIYRESVLNGVASYEIVPPDESEMAARFSAITGQSYPYIAAIDENGGLLGYAYASAFRTRPAYRWMVEDSIYLGPEARGKGIGRLLLAELIQRCTDLGFRQMVAVIGGAHPASIALHQTLGFAETGRLKATGYKHGRWLDTMIMQRALGYGAATDPDASTYPGTLFKA</sequence>
<comment type="caution">
    <text evidence="2">The sequence shown here is derived from an EMBL/GenBank/DDBJ whole genome shotgun (WGS) entry which is preliminary data.</text>
</comment>
<dbReference type="InterPro" id="IPR000182">
    <property type="entry name" value="GNAT_dom"/>
</dbReference>
<evidence type="ECO:0000259" key="1">
    <source>
        <dbReference type="PROSITE" id="PS51186"/>
    </source>
</evidence>
<accession>A0A120FGG4</accession>
<organism evidence="2 3">
    <name type="scientific">Rhizobium altiplani</name>
    <dbReference type="NCBI Taxonomy" id="1864509"/>
    <lineage>
        <taxon>Bacteria</taxon>
        <taxon>Pseudomonadati</taxon>
        <taxon>Pseudomonadota</taxon>
        <taxon>Alphaproteobacteria</taxon>
        <taxon>Hyphomicrobiales</taxon>
        <taxon>Rhizobiaceae</taxon>
        <taxon>Rhizobium/Agrobacterium group</taxon>
        <taxon>Rhizobium</taxon>
    </lineage>
</organism>
<evidence type="ECO:0000313" key="2">
    <source>
        <dbReference type="EMBL" id="KWV44357.1"/>
    </source>
</evidence>
<dbReference type="PANTHER" id="PTHR43072">
    <property type="entry name" value="N-ACETYLTRANSFERASE"/>
    <property type="match status" value="1"/>
</dbReference>
<dbReference type="Gene3D" id="3.40.630.30">
    <property type="match status" value="1"/>
</dbReference>
<name>A0A120FGG4_9HYPH</name>
<reference evidence="2 3" key="1">
    <citation type="submission" date="2015-11" db="EMBL/GenBank/DDBJ databases">
        <title>Draft Genome Sequence of the Strain BR 10423 (Rhizobium sp.) isolated from nodules of Mimosa pudica.</title>
        <authorList>
            <person name="Barauna A.C."/>
            <person name="Zilli J.E."/>
            <person name="Simoes-Araujo J.L."/>
            <person name="Reis V.M."/>
            <person name="James E.K."/>
            <person name="Reis F.B.Jr."/>
            <person name="Rouws L.F."/>
            <person name="Passos S.R."/>
            <person name="Gois S.R."/>
        </authorList>
    </citation>
    <scope>NUCLEOTIDE SEQUENCE [LARGE SCALE GENOMIC DNA]</scope>
    <source>
        <strain evidence="2 3">BR10423</strain>
    </source>
</reference>
<dbReference type="Pfam" id="PF13420">
    <property type="entry name" value="Acetyltransf_4"/>
    <property type="match status" value="1"/>
</dbReference>
<feature type="domain" description="N-acetyltransferase" evidence="1">
    <location>
        <begin position="3"/>
        <end position="166"/>
    </location>
</feature>
<dbReference type="EMBL" id="LNCD01000123">
    <property type="protein sequence ID" value="KWV44357.1"/>
    <property type="molecule type" value="Genomic_DNA"/>
</dbReference>
<dbReference type="CDD" id="cd04301">
    <property type="entry name" value="NAT_SF"/>
    <property type="match status" value="1"/>
</dbReference>
<dbReference type="InterPro" id="IPR016181">
    <property type="entry name" value="Acyl_CoA_acyltransferase"/>
</dbReference>
<dbReference type="SUPFAM" id="SSF55729">
    <property type="entry name" value="Acyl-CoA N-acyltransferases (Nat)"/>
    <property type="match status" value="1"/>
</dbReference>
<gene>
    <name evidence="2" type="ORF">AS026_17930</name>
</gene>
<dbReference type="RefSeq" id="WP_062374263.1">
    <property type="nucleotide sequence ID" value="NZ_LNCD01000123.1"/>
</dbReference>
<dbReference type="Proteomes" id="UP000068164">
    <property type="component" value="Unassembled WGS sequence"/>
</dbReference>
<dbReference type="GO" id="GO:0016747">
    <property type="term" value="F:acyltransferase activity, transferring groups other than amino-acyl groups"/>
    <property type="evidence" value="ECO:0007669"/>
    <property type="project" value="InterPro"/>
</dbReference>
<protein>
    <submittedName>
        <fullName evidence="2">GCN5 family acetyltransferase</fullName>
    </submittedName>
</protein>
<dbReference type="PANTHER" id="PTHR43072:SF8">
    <property type="entry name" value="ACYLTRANSFERASE FABY-RELATED"/>
    <property type="match status" value="1"/>
</dbReference>
<proteinExistence type="predicted"/>
<dbReference type="AlphaFoldDB" id="A0A120FGG4"/>
<dbReference type="PROSITE" id="PS51186">
    <property type="entry name" value="GNAT"/>
    <property type="match status" value="1"/>
</dbReference>
<evidence type="ECO:0000313" key="3">
    <source>
        <dbReference type="Proteomes" id="UP000068164"/>
    </source>
</evidence>
<dbReference type="OrthoDB" id="5459937at2"/>